<evidence type="ECO:0000256" key="5">
    <source>
        <dbReference type="ARBA" id="ARBA00023136"/>
    </source>
</evidence>
<protein>
    <submittedName>
        <fullName evidence="6">Probable serine incorporator</fullName>
    </submittedName>
</protein>
<comment type="subcellular location">
    <subcellularLocation>
        <location evidence="1">Membrane</location>
        <topology evidence="1">Multi-pass membrane protein</topology>
    </subcellularLocation>
</comment>
<evidence type="ECO:0000256" key="3">
    <source>
        <dbReference type="ARBA" id="ARBA00022692"/>
    </source>
</evidence>
<sequence>MGCVVGSLACCCGSTAVSCCCACCPSCRSSVTTRIMYTFFLLLGVIVSAILLSDNVEESLKDKLPFYDKICDKGGKCEEVMGYMSVYRIFLGFAIFHVILMIITLGVKSQKECRAGINNGFWGIKFIALLILCGWSFWVESDKFANTWMYFGLIGGLLFIVIQLFLLVDFAHTWNEIWTNNAEETGNKGWLAGLATFMFIFVGLAVTGFILSYVWFTTSDGCSLNKSVISFNLLLCIVMLVVSVLPKIQEVQLKSGLLQSSIISLFLSYITLTSLANEPYDLDKADNSTTTCGITVSKFGGSQSTTMIVGLVVTFVMIIYASLKTSGSADKFTTNSTAPDTDEEKGKVVNDEEDEVIYSYSFFHFVYLLAALYIMMVMTNWVEPDHSDTENVQGTWGAFWVKIVTGWVCVVVYLWTLIAPICMPNRDFSTSFVKAQS</sequence>
<gene>
    <name evidence="6" type="ORF">PACLA_8A087741</name>
</gene>
<organism evidence="6 7">
    <name type="scientific">Paramuricea clavata</name>
    <name type="common">Red gorgonian</name>
    <name type="synonym">Violescent sea-whip</name>
    <dbReference type="NCBI Taxonomy" id="317549"/>
    <lineage>
        <taxon>Eukaryota</taxon>
        <taxon>Metazoa</taxon>
        <taxon>Cnidaria</taxon>
        <taxon>Anthozoa</taxon>
        <taxon>Octocorallia</taxon>
        <taxon>Malacalcyonacea</taxon>
        <taxon>Plexauridae</taxon>
        <taxon>Paramuricea</taxon>
    </lineage>
</organism>
<reference evidence="6" key="1">
    <citation type="submission" date="2020-04" db="EMBL/GenBank/DDBJ databases">
        <authorList>
            <person name="Alioto T."/>
            <person name="Alioto T."/>
            <person name="Gomez Garrido J."/>
        </authorList>
    </citation>
    <scope>NUCLEOTIDE SEQUENCE</scope>
    <source>
        <strain evidence="6">A484AB</strain>
    </source>
</reference>
<proteinExistence type="inferred from homology"/>
<dbReference type="PANTHER" id="PTHR10383">
    <property type="entry name" value="SERINE INCORPORATOR"/>
    <property type="match status" value="1"/>
</dbReference>
<keyword evidence="7" id="KW-1185">Reference proteome</keyword>
<dbReference type="OrthoDB" id="5963193at2759"/>
<keyword evidence="4" id="KW-1133">Transmembrane helix</keyword>
<dbReference type="GO" id="GO:0016020">
    <property type="term" value="C:membrane"/>
    <property type="evidence" value="ECO:0007669"/>
    <property type="project" value="UniProtKB-SubCell"/>
</dbReference>
<evidence type="ECO:0000313" key="6">
    <source>
        <dbReference type="EMBL" id="CAB3988983.1"/>
    </source>
</evidence>
<dbReference type="PANTHER" id="PTHR10383:SF48">
    <property type="entry name" value="SERINE INCORPORATOR 1-LIKE"/>
    <property type="match status" value="1"/>
</dbReference>
<keyword evidence="5" id="KW-0472">Membrane</keyword>
<name>A0A6S7GCW1_PARCT</name>
<dbReference type="AlphaFoldDB" id="A0A6S7GCW1"/>
<accession>A0A6S7GCW1</accession>
<evidence type="ECO:0000256" key="4">
    <source>
        <dbReference type="ARBA" id="ARBA00022989"/>
    </source>
</evidence>
<evidence type="ECO:0000313" key="7">
    <source>
        <dbReference type="Proteomes" id="UP001152795"/>
    </source>
</evidence>
<evidence type="ECO:0000256" key="1">
    <source>
        <dbReference type="ARBA" id="ARBA00004141"/>
    </source>
</evidence>
<dbReference type="EMBL" id="CACRXK020001414">
    <property type="protein sequence ID" value="CAB3988983.1"/>
    <property type="molecule type" value="Genomic_DNA"/>
</dbReference>
<dbReference type="InterPro" id="IPR005016">
    <property type="entry name" value="TDE1/TMS"/>
</dbReference>
<comment type="caution">
    <text evidence="6">The sequence shown here is derived from an EMBL/GenBank/DDBJ whole genome shotgun (WGS) entry which is preliminary data.</text>
</comment>
<evidence type="ECO:0000256" key="2">
    <source>
        <dbReference type="ARBA" id="ARBA00006665"/>
    </source>
</evidence>
<dbReference type="Pfam" id="PF03348">
    <property type="entry name" value="Serinc"/>
    <property type="match status" value="1"/>
</dbReference>
<dbReference type="Proteomes" id="UP001152795">
    <property type="component" value="Unassembled WGS sequence"/>
</dbReference>
<comment type="similarity">
    <text evidence="2">Belongs to the TDE1 family.</text>
</comment>
<keyword evidence="3" id="KW-0812">Transmembrane</keyword>